<protein>
    <submittedName>
        <fullName evidence="2">Uncharacterized protein</fullName>
    </submittedName>
</protein>
<comment type="caution">
    <text evidence="2">The sequence shown here is derived from an EMBL/GenBank/DDBJ whole genome shotgun (WGS) entry which is preliminary data.</text>
</comment>
<reference evidence="2" key="1">
    <citation type="submission" date="2022-08" db="EMBL/GenBank/DDBJ databases">
        <authorList>
            <consortium name="DOE Joint Genome Institute"/>
            <person name="Min B."/>
            <person name="Riley R."/>
            <person name="Sierra-Patev S."/>
            <person name="Naranjo-Ortiz M."/>
            <person name="Looney B."/>
            <person name="Konkel Z."/>
            <person name="Slot J.C."/>
            <person name="Sakamoto Y."/>
            <person name="Steenwyk J.L."/>
            <person name="Rokas A."/>
            <person name="Carro J."/>
            <person name="Camarero S."/>
            <person name="Ferreira P."/>
            <person name="Molpeceres G."/>
            <person name="Ruiz-Duenas F.J."/>
            <person name="Serrano A."/>
            <person name="Henrissat B."/>
            <person name="Drula E."/>
            <person name="Hughes K.W."/>
            <person name="Mata J.L."/>
            <person name="Ishikawa N.K."/>
            <person name="Vargas-Isla R."/>
            <person name="Ushijima S."/>
            <person name="Smith C.A."/>
            <person name="Ahrendt S."/>
            <person name="Andreopoulos W."/>
            <person name="He G."/>
            <person name="Labutti K."/>
            <person name="Lipzen A."/>
            <person name="Ng V."/>
            <person name="Sandor L."/>
            <person name="Barry K."/>
            <person name="Martinez A.T."/>
            <person name="Xiao Y."/>
            <person name="Gibbons J.G."/>
            <person name="Terashima K."/>
            <person name="Hibbett D.S."/>
            <person name="Grigoriev I.V."/>
        </authorList>
    </citation>
    <scope>NUCLEOTIDE SEQUENCE</scope>
    <source>
        <strain evidence="2">TFB7829</strain>
    </source>
</reference>
<evidence type="ECO:0000313" key="2">
    <source>
        <dbReference type="EMBL" id="KAJ3979640.1"/>
    </source>
</evidence>
<dbReference type="AlphaFoldDB" id="A0AA38PQY0"/>
<feature type="compositionally biased region" description="Acidic residues" evidence="1">
    <location>
        <begin position="13"/>
        <end position="46"/>
    </location>
</feature>
<dbReference type="Proteomes" id="UP001163850">
    <property type="component" value="Unassembled WGS sequence"/>
</dbReference>
<evidence type="ECO:0000256" key="1">
    <source>
        <dbReference type="SAM" id="MobiDB-lite"/>
    </source>
</evidence>
<dbReference type="EMBL" id="MU802297">
    <property type="protein sequence ID" value="KAJ3979640.1"/>
    <property type="molecule type" value="Genomic_DNA"/>
</dbReference>
<gene>
    <name evidence="2" type="ORF">F5890DRAFT_1478375</name>
</gene>
<feature type="region of interest" description="Disordered" evidence="1">
    <location>
        <begin position="1"/>
        <end position="46"/>
    </location>
</feature>
<proteinExistence type="predicted"/>
<evidence type="ECO:0000313" key="3">
    <source>
        <dbReference type="Proteomes" id="UP001163850"/>
    </source>
</evidence>
<name>A0AA38PQY0_9AGAR</name>
<sequence length="158" mass="18099">MDKDGGGLKESSDVEEDKAELDMEDEAELDMEDEAELDKDDKEDDTEIPEGVCLLPNLMKLRLIIRPRPKLLLKILHSRWRPALLSPKSGRFSSQESNRLEVVPDHGKCVCLRSFQLAYPGYVISNTMILRLIAFRRSLESFKNNGMDVKVELRTYSD</sequence>
<organism evidence="2 3">
    <name type="scientific">Lentinula detonsa</name>
    <dbReference type="NCBI Taxonomy" id="2804962"/>
    <lineage>
        <taxon>Eukaryota</taxon>
        <taxon>Fungi</taxon>
        <taxon>Dikarya</taxon>
        <taxon>Basidiomycota</taxon>
        <taxon>Agaricomycotina</taxon>
        <taxon>Agaricomycetes</taxon>
        <taxon>Agaricomycetidae</taxon>
        <taxon>Agaricales</taxon>
        <taxon>Marasmiineae</taxon>
        <taxon>Omphalotaceae</taxon>
        <taxon>Lentinula</taxon>
    </lineage>
</organism>
<feature type="compositionally biased region" description="Basic and acidic residues" evidence="1">
    <location>
        <begin position="1"/>
        <end position="12"/>
    </location>
</feature>
<accession>A0AA38PQY0</accession>